<dbReference type="AlphaFoldDB" id="A0A6J4KHD2"/>
<evidence type="ECO:0000313" key="1">
    <source>
        <dbReference type="EMBL" id="CAA9304881.1"/>
    </source>
</evidence>
<reference evidence="1" key="1">
    <citation type="submission" date="2020-02" db="EMBL/GenBank/DDBJ databases">
        <authorList>
            <person name="Meier V. D."/>
        </authorList>
    </citation>
    <scope>NUCLEOTIDE SEQUENCE</scope>
    <source>
        <strain evidence="1">AVDCRST_MAG84</strain>
    </source>
</reference>
<accession>A0A6J4KHD2</accession>
<protein>
    <submittedName>
        <fullName evidence="1">Uncharacterized protein</fullName>
    </submittedName>
</protein>
<gene>
    <name evidence="1" type="ORF">AVDCRST_MAG84-362</name>
</gene>
<organism evidence="1">
    <name type="scientific">uncultured Microcoleus sp</name>
    <dbReference type="NCBI Taxonomy" id="259945"/>
    <lineage>
        <taxon>Bacteria</taxon>
        <taxon>Bacillati</taxon>
        <taxon>Cyanobacteriota</taxon>
        <taxon>Cyanophyceae</taxon>
        <taxon>Oscillatoriophycideae</taxon>
        <taxon>Oscillatoriales</taxon>
        <taxon>Microcoleaceae</taxon>
        <taxon>Microcoleus</taxon>
        <taxon>environmental samples</taxon>
    </lineage>
</organism>
<dbReference type="EMBL" id="CADCTZ010000052">
    <property type="protein sequence ID" value="CAA9304881.1"/>
    <property type="molecule type" value="Genomic_DNA"/>
</dbReference>
<proteinExistence type="predicted"/>
<name>A0A6J4KHD2_9CYAN</name>
<sequence length="42" mass="5041">MTESIQDTSPRIHPWRNKKRVSEKLAPRIYPWGQCFNLKSKI</sequence>